<feature type="transmembrane region" description="Helical" evidence="6">
    <location>
        <begin position="263"/>
        <end position="282"/>
    </location>
</feature>
<dbReference type="Pfam" id="PF20684">
    <property type="entry name" value="Fung_rhodopsin"/>
    <property type="match status" value="1"/>
</dbReference>
<keyword evidence="3 6" id="KW-1133">Transmembrane helix</keyword>
<keyword evidence="4 6" id="KW-0472">Membrane</keyword>
<dbReference type="PANTHER" id="PTHR33048">
    <property type="entry name" value="PTH11-LIKE INTEGRAL MEMBRANE PROTEIN (AFU_ORTHOLOGUE AFUA_5G11245)"/>
    <property type="match status" value="1"/>
</dbReference>
<evidence type="ECO:0000256" key="4">
    <source>
        <dbReference type="ARBA" id="ARBA00023136"/>
    </source>
</evidence>
<keyword evidence="9" id="KW-1185">Reference proteome</keyword>
<evidence type="ECO:0000256" key="2">
    <source>
        <dbReference type="ARBA" id="ARBA00022692"/>
    </source>
</evidence>
<reference evidence="8" key="1">
    <citation type="journal article" date="2020" name="Stud. Mycol.">
        <title>101 Dothideomycetes genomes: a test case for predicting lifestyles and emergence of pathogens.</title>
        <authorList>
            <person name="Haridas S."/>
            <person name="Albert R."/>
            <person name="Binder M."/>
            <person name="Bloem J."/>
            <person name="Labutti K."/>
            <person name="Salamov A."/>
            <person name="Andreopoulos B."/>
            <person name="Baker S."/>
            <person name="Barry K."/>
            <person name="Bills G."/>
            <person name="Bluhm B."/>
            <person name="Cannon C."/>
            <person name="Castanera R."/>
            <person name="Culley D."/>
            <person name="Daum C."/>
            <person name="Ezra D."/>
            <person name="Gonzalez J."/>
            <person name="Henrissat B."/>
            <person name="Kuo A."/>
            <person name="Liang C."/>
            <person name="Lipzen A."/>
            <person name="Lutzoni F."/>
            <person name="Magnuson J."/>
            <person name="Mondo S."/>
            <person name="Nolan M."/>
            <person name="Ohm R."/>
            <person name="Pangilinan J."/>
            <person name="Park H.-J."/>
            <person name="Ramirez L."/>
            <person name="Alfaro M."/>
            <person name="Sun H."/>
            <person name="Tritt A."/>
            <person name="Yoshinaga Y."/>
            <person name="Zwiers L.-H."/>
            <person name="Turgeon B."/>
            <person name="Goodwin S."/>
            <person name="Spatafora J."/>
            <person name="Crous P."/>
            <person name="Grigoriev I."/>
        </authorList>
    </citation>
    <scope>NUCLEOTIDE SEQUENCE</scope>
    <source>
        <strain evidence="8">CBS 119925</strain>
    </source>
</reference>
<dbReference type="Proteomes" id="UP000799440">
    <property type="component" value="Unassembled WGS sequence"/>
</dbReference>
<feature type="domain" description="Rhodopsin" evidence="7">
    <location>
        <begin position="44"/>
        <end position="288"/>
    </location>
</feature>
<feature type="transmembrane region" description="Helical" evidence="6">
    <location>
        <begin position="101"/>
        <end position="127"/>
    </location>
</feature>
<evidence type="ECO:0000313" key="9">
    <source>
        <dbReference type="Proteomes" id="UP000799440"/>
    </source>
</evidence>
<evidence type="ECO:0000313" key="8">
    <source>
        <dbReference type="EMBL" id="KAF2745252.1"/>
    </source>
</evidence>
<dbReference type="PANTHER" id="PTHR33048:SF158">
    <property type="entry name" value="MEMBRANE PROTEIN PTH11-LIKE, PUTATIVE-RELATED"/>
    <property type="match status" value="1"/>
</dbReference>
<keyword evidence="2 6" id="KW-0812">Transmembrane</keyword>
<feature type="transmembrane region" description="Helical" evidence="6">
    <location>
        <begin position="195"/>
        <end position="216"/>
    </location>
</feature>
<dbReference type="EMBL" id="MU006583">
    <property type="protein sequence ID" value="KAF2745252.1"/>
    <property type="molecule type" value="Genomic_DNA"/>
</dbReference>
<feature type="transmembrane region" description="Helical" evidence="6">
    <location>
        <begin position="139"/>
        <end position="160"/>
    </location>
</feature>
<evidence type="ECO:0000256" key="3">
    <source>
        <dbReference type="ARBA" id="ARBA00022989"/>
    </source>
</evidence>
<organism evidence="8 9">
    <name type="scientific">Sporormia fimetaria CBS 119925</name>
    <dbReference type="NCBI Taxonomy" id="1340428"/>
    <lineage>
        <taxon>Eukaryota</taxon>
        <taxon>Fungi</taxon>
        <taxon>Dikarya</taxon>
        <taxon>Ascomycota</taxon>
        <taxon>Pezizomycotina</taxon>
        <taxon>Dothideomycetes</taxon>
        <taxon>Pleosporomycetidae</taxon>
        <taxon>Pleosporales</taxon>
        <taxon>Sporormiaceae</taxon>
        <taxon>Sporormia</taxon>
    </lineage>
</organism>
<feature type="transmembrane region" description="Helical" evidence="6">
    <location>
        <begin position="26"/>
        <end position="47"/>
    </location>
</feature>
<gene>
    <name evidence="8" type="ORF">M011DRAFT_479090</name>
</gene>
<sequence>MEIPLRYPPFDATSNFTNPDFLGRPVLIIGGICLPLILLFLGTRLYARAVVLKHWRVHDYIHSLTSAVAVSLIALTIWMVLSDGGHHAWDLDRLRMQKSTITSLVGFWTALGPMLWFMKLTLLSFLFSCFDHVRWYKHCMWVGVTFTGLTFAAYTVVVTMTCGPKQGSDLQSHQNGLNRAVCTASDGTNAIVSNAAIIINSITNFLLLSISYPLAFKLSLRKVEMRGVYSMLVSGGVLCVCSSMSAYYRVKSWQSVDVTGSQIPFYASFILEMTLSLIIPCMPSVWITYRHLTVPEIDDKTTIATPNMKSISTFSTPGAPSRATVRNTRDIEDLPFRKSSADYAGPRDSRMKALPVTPLPVAVTTPPTPRTPSTFKSMRFPILRSLSTKSSRSNWSRSNWI</sequence>
<comment type="subcellular location">
    <subcellularLocation>
        <location evidence="1">Membrane</location>
        <topology evidence="1">Multi-pass membrane protein</topology>
    </subcellularLocation>
</comment>
<feature type="transmembrane region" description="Helical" evidence="6">
    <location>
        <begin position="228"/>
        <end position="248"/>
    </location>
</feature>
<dbReference type="GO" id="GO:0016020">
    <property type="term" value="C:membrane"/>
    <property type="evidence" value="ECO:0007669"/>
    <property type="project" value="UniProtKB-SubCell"/>
</dbReference>
<evidence type="ECO:0000256" key="5">
    <source>
        <dbReference type="ARBA" id="ARBA00038359"/>
    </source>
</evidence>
<name>A0A6A6V3T0_9PLEO</name>
<dbReference type="InterPro" id="IPR052337">
    <property type="entry name" value="SAT4-like"/>
</dbReference>
<dbReference type="OrthoDB" id="444631at2759"/>
<protein>
    <recommendedName>
        <fullName evidence="7">Rhodopsin domain-containing protein</fullName>
    </recommendedName>
</protein>
<comment type="similarity">
    <text evidence="5">Belongs to the SAT4 family.</text>
</comment>
<feature type="transmembrane region" description="Helical" evidence="6">
    <location>
        <begin position="59"/>
        <end position="81"/>
    </location>
</feature>
<evidence type="ECO:0000256" key="1">
    <source>
        <dbReference type="ARBA" id="ARBA00004141"/>
    </source>
</evidence>
<dbReference type="AlphaFoldDB" id="A0A6A6V3T0"/>
<dbReference type="InterPro" id="IPR049326">
    <property type="entry name" value="Rhodopsin_dom_fungi"/>
</dbReference>
<accession>A0A6A6V3T0</accession>
<proteinExistence type="inferred from homology"/>
<evidence type="ECO:0000256" key="6">
    <source>
        <dbReference type="SAM" id="Phobius"/>
    </source>
</evidence>
<evidence type="ECO:0000259" key="7">
    <source>
        <dbReference type="Pfam" id="PF20684"/>
    </source>
</evidence>